<protein>
    <submittedName>
        <fullName evidence="3">Nickel pincer cofactor biosynthesis protein LarC</fullName>
    </submittedName>
</protein>
<evidence type="ECO:0000256" key="2">
    <source>
        <dbReference type="ARBA" id="ARBA00023239"/>
    </source>
</evidence>
<dbReference type="Pfam" id="PF01969">
    <property type="entry name" value="Ni_insertion"/>
    <property type="match status" value="1"/>
</dbReference>
<dbReference type="Gene3D" id="3.30.70.1380">
    <property type="entry name" value="Transcriptional regulatory protein pf0864 domain like"/>
    <property type="match status" value="1"/>
</dbReference>
<evidence type="ECO:0000256" key="1">
    <source>
        <dbReference type="ARBA" id="ARBA00022596"/>
    </source>
</evidence>
<dbReference type="PANTHER" id="PTHR36566">
    <property type="entry name" value="NICKEL INSERTION PROTEIN-RELATED"/>
    <property type="match status" value="1"/>
</dbReference>
<dbReference type="PANTHER" id="PTHR36566:SF1">
    <property type="entry name" value="PYRIDINIUM-3,5-BISTHIOCARBOXYLIC ACID MONONUCLEOTIDE NICKEL INSERTION PROTEIN"/>
    <property type="match status" value="1"/>
</dbReference>
<dbReference type="NCBIfam" id="TIGR00299">
    <property type="entry name" value="nickel pincer cofactor biosynthesis protein LarC"/>
    <property type="match status" value="1"/>
</dbReference>
<comment type="caution">
    <text evidence="3">The sequence shown here is derived from an EMBL/GenBank/DDBJ whole genome shotgun (WGS) entry which is preliminary data.</text>
</comment>
<name>A0A7C6Z3K8_9FIRM</name>
<keyword evidence="2" id="KW-0456">Lyase</keyword>
<accession>A0A7C6Z3K8</accession>
<gene>
    <name evidence="3" type="primary">larC</name>
    <name evidence="3" type="ORF">GX523_06250</name>
</gene>
<feature type="non-terminal residue" evidence="3">
    <location>
        <position position="1"/>
    </location>
</feature>
<dbReference type="Gene3D" id="3.10.20.300">
    <property type="entry name" value="mk0293 like domain"/>
    <property type="match status" value="1"/>
</dbReference>
<sequence length="356" mass="39958">YELYEQKVIKQGISGTQVHVHSLEGHVHRNLSDIREIIGRSVLPAQVKDRSLEIFTRLGKAEAKIHGTDIDQIHFHEVGAVDAIVDIVGAVIGLWRLGIEKVFSSPIHVGKGFVKAAHGLLPVPAPATLELLTGVPIYSQDVEGELATPTGAAIVTAYCQDFGPFPKIKVERIGYGAGTKDLIIPNLLRLTVGELANEDKEYEGIRVGEALTLEVNIDDMNPELYDYLFEKLFQGGAMDVYIQDIQMKKNRPAVLLTVQTPYHKLEEIRRILFEETTTIGLRVYPIKKYMLPYELLTIETKYGSAQVKVAFWEGRACTVSPEYEDCRRLARLTGKPLKHIYEEIKEKAKQDIIITR</sequence>
<evidence type="ECO:0000313" key="4">
    <source>
        <dbReference type="Proteomes" id="UP000553059"/>
    </source>
</evidence>
<evidence type="ECO:0000313" key="3">
    <source>
        <dbReference type="EMBL" id="HHY26341.1"/>
    </source>
</evidence>
<keyword evidence="1" id="KW-0533">Nickel</keyword>
<proteinExistence type="inferred from homology"/>
<dbReference type="InterPro" id="IPR002822">
    <property type="entry name" value="Ni_insertion"/>
</dbReference>
<dbReference type="AlphaFoldDB" id="A0A7C6Z3K8"/>
<dbReference type="EMBL" id="DUTF01000141">
    <property type="protein sequence ID" value="HHY26341.1"/>
    <property type="molecule type" value="Genomic_DNA"/>
</dbReference>
<dbReference type="GO" id="GO:0016829">
    <property type="term" value="F:lyase activity"/>
    <property type="evidence" value="ECO:0007669"/>
    <property type="project" value="UniProtKB-KW"/>
</dbReference>
<reference evidence="3 4" key="1">
    <citation type="journal article" date="2020" name="Biotechnol. Biofuels">
        <title>New insights from the biogas microbiome by comprehensive genome-resolved metagenomics of nearly 1600 species originating from multiple anaerobic digesters.</title>
        <authorList>
            <person name="Campanaro S."/>
            <person name="Treu L."/>
            <person name="Rodriguez-R L.M."/>
            <person name="Kovalovszki A."/>
            <person name="Ziels R.M."/>
            <person name="Maus I."/>
            <person name="Zhu X."/>
            <person name="Kougias P.G."/>
            <person name="Basile A."/>
            <person name="Luo G."/>
            <person name="Schluter A."/>
            <person name="Konstantinidis K.T."/>
            <person name="Angelidaki I."/>
        </authorList>
    </citation>
    <scope>NUCLEOTIDE SEQUENCE [LARGE SCALE GENOMIC DNA]</scope>
    <source>
        <strain evidence="3">AS05jafATM_4</strain>
    </source>
</reference>
<organism evidence="3 4">
    <name type="scientific">Desulfitobacterium dehalogenans</name>
    <dbReference type="NCBI Taxonomy" id="36854"/>
    <lineage>
        <taxon>Bacteria</taxon>
        <taxon>Bacillati</taxon>
        <taxon>Bacillota</taxon>
        <taxon>Clostridia</taxon>
        <taxon>Eubacteriales</taxon>
        <taxon>Desulfitobacteriaceae</taxon>
        <taxon>Desulfitobacterium</taxon>
    </lineage>
</organism>
<dbReference type="HAMAP" id="MF_01074">
    <property type="entry name" value="LarC"/>
    <property type="match status" value="1"/>
</dbReference>
<dbReference type="Proteomes" id="UP000553059">
    <property type="component" value="Unassembled WGS sequence"/>
</dbReference>